<dbReference type="InterPro" id="IPR041141">
    <property type="entry name" value="CmlA_N"/>
</dbReference>
<dbReference type="Gene3D" id="3.60.15.10">
    <property type="entry name" value="Ribonuclease Z/Hydroxyacylglutathione hydrolase-like"/>
    <property type="match status" value="1"/>
</dbReference>
<evidence type="ECO:0000313" key="3">
    <source>
        <dbReference type="EMBL" id="AXT46952.1"/>
    </source>
</evidence>
<dbReference type="EMBL" id="CP031968">
    <property type="protein sequence ID" value="AXT46952.1"/>
    <property type="molecule type" value="Genomic_DNA"/>
</dbReference>
<dbReference type="GeneID" id="58560270"/>
<reference evidence="3 4" key="1">
    <citation type="submission" date="2018-08" db="EMBL/GenBank/DDBJ databases">
        <title>Complete genome sequence of JP2-74.</title>
        <authorList>
            <person name="Wu L."/>
        </authorList>
    </citation>
    <scope>NUCLEOTIDE SEQUENCE [LARGE SCALE GENOMIC DNA]</scope>
    <source>
        <strain evidence="3 4">JP2-74</strain>
    </source>
</reference>
<organism evidence="3 4">
    <name type="scientific">Chromobacterium rhizoryzae</name>
    <dbReference type="NCBI Taxonomy" id="1778675"/>
    <lineage>
        <taxon>Bacteria</taxon>
        <taxon>Pseudomonadati</taxon>
        <taxon>Pseudomonadota</taxon>
        <taxon>Betaproteobacteria</taxon>
        <taxon>Neisseriales</taxon>
        <taxon>Chromobacteriaceae</taxon>
        <taxon>Chromobacterium</taxon>
    </lineage>
</organism>
<feature type="domain" description="Metallo-beta-lactamase" evidence="1">
    <location>
        <begin position="273"/>
        <end position="429"/>
    </location>
</feature>
<dbReference type="InterPro" id="IPR001279">
    <property type="entry name" value="Metallo-B-lactamas"/>
</dbReference>
<dbReference type="AlphaFoldDB" id="A0AAD0RQR0"/>
<evidence type="ECO:0000313" key="4">
    <source>
        <dbReference type="Proteomes" id="UP000259465"/>
    </source>
</evidence>
<dbReference type="PANTHER" id="PTHR43546:SF4">
    <property type="entry name" value="UPF0282 PROTEIN MJ1629"/>
    <property type="match status" value="1"/>
</dbReference>
<dbReference type="Pfam" id="PF12706">
    <property type="entry name" value="Lactamase_B_2"/>
    <property type="match status" value="1"/>
</dbReference>
<sequence>MSTPRPDDAVYLKSGVKLEPLFHRWYAWSHLVSPVQQAINLAFRQIPLLRSFIANPNVHIAASKNPQMLGGPFLELPASDLPAVRRLLQDTLKDAAPLLRFAEDLQKLNRQLQQTASGHSLDAVYAELPPTLAGLVEVSYDLNHHPGLRVLDPLLSYPAAADADRQALAFSTERDEQRHFFLNTPRLDGDARLVLPLPFADPHHEALAASRIRAVPYAELKQALKVPAEQEARFRGFFDTEAPQRDQPEYHGGDVRIRYFGHACVLLQTASTSVLIDPFVTWDRDGEPQRLTFDDLPDHIDYVFITHNHQDHFSPELLLQLRGRIGRLLVPRHNSRSLADPSMKLTLRALGFRNVSELEPMESVRFDDGEIVSLPFYGEHADLDIESKHGMFLRLKNRRFLFLADSDCKDRALYRRIVERLGKADTLFIGMECDGAPLSWLYGPYTGSPLSRRDDESRTLSGSDCEHAWSIVEEFDCKKIYVYAMGQEPWMRFVTGLEYSADSKQIVESNKFLERCRAAGLSAERLYGCSSFSC</sequence>
<keyword evidence="4" id="KW-1185">Reference proteome</keyword>
<dbReference type="InterPro" id="IPR050114">
    <property type="entry name" value="UPF0173_UPF0282_UlaG_hydrolase"/>
</dbReference>
<dbReference type="Pfam" id="PF18456">
    <property type="entry name" value="CmlA_N"/>
    <property type="match status" value="1"/>
</dbReference>
<proteinExistence type="predicted"/>
<dbReference type="SUPFAM" id="SSF56281">
    <property type="entry name" value="Metallo-hydrolase/oxidoreductase"/>
    <property type="match status" value="1"/>
</dbReference>
<dbReference type="KEGG" id="crz:D1345_12415"/>
<dbReference type="PANTHER" id="PTHR43546">
    <property type="entry name" value="UPF0173 METAL-DEPENDENT HYDROLASE MJ1163-RELATED"/>
    <property type="match status" value="1"/>
</dbReference>
<accession>A0AAD0RQR0</accession>
<feature type="domain" description="Diiron non-heme beta-hydroxylase N-terminal" evidence="2">
    <location>
        <begin position="11"/>
        <end position="241"/>
    </location>
</feature>
<gene>
    <name evidence="3" type="ORF">D1345_12415</name>
</gene>
<name>A0AAD0RQR0_9NEIS</name>
<dbReference type="InterPro" id="IPR036866">
    <property type="entry name" value="RibonucZ/Hydroxyglut_hydro"/>
</dbReference>
<evidence type="ECO:0000259" key="2">
    <source>
        <dbReference type="Pfam" id="PF18456"/>
    </source>
</evidence>
<dbReference type="RefSeq" id="WP_107732647.1">
    <property type="nucleotide sequence ID" value="NZ_CP031968.1"/>
</dbReference>
<protein>
    <submittedName>
        <fullName evidence="3">MBL fold metallo-hydrolase</fullName>
    </submittedName>
</protein>
<dbReference type="Proteomes" id="UP000259465">
    <property type="component" value="Chromosome"/>
</dbReference>
<evidence type="ECO:0000259" key="1">
    <source>
        <dbReference type="Pfam" id="PF12706"/>
    </source>
</evidence>